<name>A0A4R1MKZ7_9FIRM</name>
<accession>A0A4R1MKZ7</accession>
<feature type="domain" description="Methyl-accepting transducer" evidence="3">
    <location>
        <begin position="196"/>
        <end position="340"/>
    </location>
</feature>
<dbReference type="AlphaFoldDB" id="A0A4R1MKZ7"/>
<evidence type="ECO:0000313" key="4">
    <source>
        <dbReference type="EMBL" id="TCK93165.1"/>
    </source>
</evidence>
<dbReference type="EMBL" id="SMGQ01000012">
    <property type="protein sequence ID" value="TCK93165.1"/>
    <property type="molecule type" value="Genomic_DNA"/>
</dbReference>
<reference evidence="4 5" key="1">
    <citation type="submission" date="2019-03" db="EMBL/GenBank/DDBJ databases">
        <title>Genomic Encyclopedia of Type Strains, Phase IV (KMG-IV): sequencing the most valuable type-strain genomes for metagenomic binning, comparative biology and taxonomic classification.</title>
        <authorList>
            <person name="Goeker M."/>
        </authorList>
    </citation>
    <scope>NUCLEOTIDE SEQUENCE [LARGE SCALE GENOMIC DNA]</scope>
    <source>
        <strain evidence="4 5">DSM 24176</strain>
    </source>
</reference>
<dbReference type="Gene3D" id="1.10.287.950">
    <property type="entry name" value="Methyl-accepting chemotaxis protein"/>
    <property type="match status" value="1"/>
</dbReference>
<dbReference type="SMART" id="SM00283">
    <property type="entry name" value="MA"/>
    <property type="match status" value="1"/>
</dbReference>
<sequence>MEKDMADIHLTDLVSVEFLQNFQDAFADALGMAALTTDKNGEPVTEGSNFTRFCMNLTRGCEEGLRRCKESDAYGGNESAQTGQPAVYYCQSGLMDFAAPIIVNGQQMGSIIGGQILPEPPDKEKFAKIANELNIDEEKFLSALDEVEIVPEKQVRAAAQLLFIVASEISRMGYQRYMLMQMTTRLHDNVMHMMATIEELNASSTSVTENQTSLDEEVKRITGVAQSINELTKSISVISDQTKMLGLNASIEAARAGEYGLGFGVVAKEIEKLSSESKRTVNEINTFTAQINDYIDKTSQVSESTVSITQEQEEATKSILEYIEDIASMTDHLKKLSSHS</sequence>
<gene>
    <name evidence="4" type="ORF">EDC19_1352</name>
</gene>
<evidence type="ECO:0000313" key="5">
    <source>
        <dbReference type="Proteomes" id="UP000294545"/>
    </source>
</evidence>
<organism evidence="4 5">
    <name type="scientific">Natranaerovirga hydrolytica</name>
    <dbReference type="NCBI Taxonomy" id="680378"/>
    <lineage>
        <taxon>Bacteria</taxon>
        <taxon>Bacillati</taxon>
        <taxon>Bacillota</taxon>
        <taxon>Clostridia</taxon>
        <taxon>Lachnospirales</taxon>
        <taxon>Natranaerovirgaceae</taxon>
        <taxon>Natranaerovirga</taxon>
    </lineage>
</organism>
<dbReference type="RefSeq" id="WP_132282081.1">
    <property type="nucleotide sequence ID" value="NZ_SMGQ01000012.1"/>
</dbReference>
<dbReference type="PANTHER" id="PTHR32089">
    <property type="entry name" value="METHYL-ACCEPTING CHEMOTAXIS PROTEIN MCPB"/>
    <property type="match status" value="1"/>
</dbReference>
<dbReference type="OrthoDB" id="1675535at2"/>
<dbReference type="Pfam" id="PF00015">
    <property type="entry name" value="MCPsignal"/>
    <property type="match status" value="1"/>
</dbReference>
<evidence type="ECO:0000259" key="3">
    <source>
        <dbReference type="PROSITE" id="PS50111"/>
    </source>
</evidence>
<dbReference type="Pfam" id="PF10114">
    <property type="entry name" value="PocR"/>
    <property type="match status" value="1"/>
</dbReference>
<dbReference type="PROSITE" id="PS50111">
    <property type="entry name" value="CHEMOTAXIS_TRANSDUC_2"/>
    <property type="match status" value="1"/>
</dbReference>
<keyword evidence="1 2" id="KW-0807">Transducer</keyword>
<dbReference type="SUPFAM" id="SSF58104">
    <property type="entry name" value="Methyl-accepting chemotaxis protein (MCP) signaling domain"/>
    <property type="match status" value="1"/>
</dbReference>
<dbReference type="PANTHER" id="PTHR32089:SF112">
    <property type="entry name" value="LYSOZYME-LIKE PROTEIN-RELATED"/>
    <property type="match status" value="1"/>
</dbReference>
<evidence type="ECO:0000256" key="1">
    <source>
        <dbReference type="ARBA" id="ARBA00023224"/>
    </source>
</evidence>
<dbReference type="InterPro" id="IPR004089">
    <property type="entry name" value="MCPsignal_dom"/>
</dbReference>
<dbReference type="InterPro" id="IPR018771">
    <property type="entry name" value="PocR_dom"/>
</dbReference>
<dbReference type="GO" id="GO:0016020">
    <property type="term" value="C:membrane"/>
    <property type="evidence" value="ECO:0007669"/>
    <property type="project" value="InterPro"/>
</dbReference>
<comment type="caution">
    <text evidence="4">The sequence shown here is derived from an EMBL/GenBank/DDBJ whole genome shotgun (WGS) entry which is preliminary data.</text>
</comment>
<proteinExistence type="predicted"/>
<protein>
    <submittedName>
        <fullName evidence="4">Ligand-binding sensor protein</fullName>
    </submittedName>
</protein>
<evidence type="ECO:0000256" key="2">
    <source>
        <dbReference type="PROSITE-ProRule" id="PRU00284"/>
    </source>
</evidence>
<keyword evidence="5" id="KW-1185">Reference proteome</keyword>
<dbReference type="Proteomes" id="UP000294545">
    <property type="component" value="Unassembled WGS sequence"/>
</dbReference>
<dbReference type="GO" id="GO:0007165">
    <property type="term" value="P:signal transduction"/>
    <property type="evidence" value="ECO:0007669"/>
    <property type="project" value="UniProtKB-KW"/>
</dbReference>